<dbReference type="SMART" id="SM00484">
    <property type="entry name" value="XPGI"/>
    <property type="match status" value="1"/>
</dbReference>
<keyword evidence="9" id="KW-0238">DNA-binding</keyword>
<reference evidence="14" key="2">
    <citation type="submission" date="2009-11" db="EMBL/GenBank/DDBJ databases">
        <title>The Genome Sequence of Allomyces macrogynus strain ATCC 38327.</title>
        <authorList>
            <consortium name="The Broad Institute Genome Sequencing Platform"/>
            <person name="Russ C."/>
            <person name="Cuomo C."/>
            <person name="Shea T."/>
            <person name="Young S.K."/>
            <person name="Zeng Q."/>
            <person name="Koehrsen M."/>
            <person name="Haas B."/>
            <person name="Borodovsky M."/>
            <person name="Guigo R."/>
            <person name="Alvarado L."/>
            <person name="Berlin A."/>
            <person name="Borenstein D."/>
            <person name="Chen Z."/>
            <person name="Engels R."/>
            <person name="Freedman E."/>
            <person name="Gellesch M."/>
            <person name="Goldberg J."/>
            <person name="Griggs A."/>
            <person name="Gujja S."/>
            <person name="Heiman D."/>
            <person name="Hepburn T."/>
            <person name="Howarth C."/>
            <person name="Jen D."/>
            <person name="Larson L."/>
            <person name="Lewis B."/>
            <person name="Mehta T."/>
            <person name="Park D."/>
            <person name="Pearson M."/>
            <person name="Roberts A."/>
            <person name="Saif S."/>
            <person name="Shenoy N."/>
            <person name="Sisk P."/>
            <person name="Stolte C."/>
            <person name="Sykes S."/>
            <person name="Walk T."/>
            <person name="White J."/>
            <person name="Yandava C."/>
            <person name="Burger G."/>
            <person name="Gray M.W."/>
            <person name="Holland P.W.H."/>
            <person name="King N."/>
            <person name="Lang F.B.F."/>
            <person name="Roger A.J."/>
            <person name="Ruiz-Trillo I."/>
            <person name="Lander E."/>
            <person name="Nusbaum C."/>
        </authorList>
    </citation>
    <scope>NUCLEOTIDE SEQUENCE [LARGE SCALE GENOMIC DNA]</scope>
    <source>
        <strain evidence="14">ATCC 38327</strain>
    </source>
</reference>
<keyword evidence="2 9" id="KW-0540">Nuclease</keyword>
<dbReference type="GO" id="GO:0046872">
    <property type="term" value="F:metal ion binding"/>
    <property type="evidence" value="ECO:0007669"/>
    <property type="project" value="UniProtKB-UniRule"/>
</dbReference>
<keyword evidence="8 9" id="KW-0539">Nucleus</keyword>
<dbReference type="CDD" id="cd09901">
    <property type="entry name" value="H3TH_FEN1-like"/>
    <property type="match status" value="1"/>
</dbReference>
<protein>
    <recommendedName>
        <fullName evidence="9">Exonuclease 1</fullName>
        <ecNumber evidence="9">3.1.-.-</ecNumber>
    </recommendedName>
</protein>
<keyword evidence="3 9" id="KW-0479">Metal-binding</keyword>
<evidence type="ECO:0000256" key="8">
    <source>
        <dbReference type="ARBA" id="ARBA00023242"/>
    </source>
</evidence>
<reference evidence="13 14" key="1">
    <citation type="submission" date="2009-11" db="EMBL/GenBank/DDBJ databases">
        <title>Annotation of Allomyces macrogynus ATCC 38327.</title>
        <authorList>
            <consortium name="The Broad Institute Genome Sequencing Platform"/>
            <person name="Russ C."/>
            <person name="Cuomo C."/>
            <person name="Burger G."/>
            <person name="Gray M.W."/>
            <person name="Holland P.W.H."/>
            <person name="King N."/>
            <person name="Lang F.B.F."/>
            <person name="Roger A.J."/>
            <person name="Ruiz-Trillo I."/>
            <person name="Young S.K."/>
            <person name="Zeng Q."/>
            <person name="Gargeya S."/>
            <person name="Fitzgerald M."/>
            <person name="Haas B."/>
            <person name="Abouelleil A."/>
            <person name="Alvarado L."/>
            <person name="Arachchi H.M."/>
            <person name="Berlin A."/>
            <person name="Chapman S.B."/>
            <person name="Gearin G."/>
            <person name="Goldberg J."/>
            <person name="Griggs A."/>
            <person name="Gujja S."/>
            <person name="Hansen M."/>
            <person name="Heiman D."/>
            <person name="Howarth C."/>
            <person name="Larimer J."/>
            <person name="Lui A."/>
            <person name="MacDonald P.J.P."/>
            <person name="McCowen C."/>
            <person name="Montmayeur A."/>
            <person name="Murphy C."/>
            <person name="Neiman D."/>
            <person name="Pearson M."/>
            <person name="Priest M."/>
            <person name="Roberts A."/>
            <person name="Saif S."/>
            <person name="Shea T."/>
            <person name="Sisk P."/>
            <person name="Stolte C."/>
            <person name="Sykes S."/>
            <person name="Wortman J."/>
            <person name="Nusbaum C."/>
            <person name="Birren B."/>
        </authorList>
    </citation>
    <scope>NUCLEOTIDE SEQUENCE [LARGE SCALE GENOMIC DNA]</scope>
    <source>
        <strain evidence="13 14">ATCC 38327</strain>
    </source>
</reference>
<dbReference type="PRINTS" id="PR00853">
    <property type="entry name" value="XPGRADSUPER"/>
</dbReference>
<dbReference type="EMBL" id="GG745361">
    <property type="protein sequence ID" value="KNE69582.1"/>
    <property type="molecule type" value="Genomic_DNA"/>
</dbReference>
<evidence type="ECO:0000256" key="7">
    <source>
        <dbReference type="ARBA" id="ARBA00023204"/>
    </source>
</evidence>
<comment type="function">
    <text evidence="9">5'-&gt;3' double-stranded DNA exonuclease which may also possess a cryptic 3'-&gt;5' double-stranded DNA exonuclease activity. Functions in DNA mismatch repair.</text>
</comment>
<dbReference type="Proteomes" id="UP000054350">
    <property type="component" value="Unassembled WGS sequence"/>
</dbReference>
<feature type="domain" description="XPG-I" evidence="11">
    <location>
        <begin position="138"/>
        <end position="210"/>
    </location>
</feature>
<evidence type="ECO:0000256" key="9">
    <source>
        <dbReference type="RuleBase" id="RU910737"/>
    </source>
</evidence>
<keyword evidence="14" id="KW-1185">Reference proteome</keyword>
<dbReference type="InterPro" id="IPR036279">
    <property type="entry name" value="5-3_exonuclease_C_sf"/>
</dbReference>
<keyword evidence="5 9" id="KW-0378">Hydrolase</keyword>
<dbReference type="GO" id="GO:0017108">
    <property type="term" value="F:5'-flap endonuclease activity"/>
    <property type="evidence" value="ECO:0007669"/>
    <property type="project" value="TreeGrafter"/>
</dbReference>
<dbReference type="CDD" id="cd09857">
    <property type="entry name" value="PIN_EXO1"/>
    <property type="match status" value="1"/>
</dbReference>
<dbReference type="InterPro" id="IPR006085">
    <property type="entry name" value="XPG_DNA_repair_N"/>
</dbReference>
<dbReference type="eggNOG" id="KOG2518">
    <property type="taxonomic scope" value="Eukaryota"/>
</dbReference>
<dbReference type="InterPro" id="IPR006086">
    <property type="entry name" value="XPG-I_dom"/>
</dbReference>
<dbReference type="FunFam" id="3.40.50.1010:FF:000002">
    <property type="entry name" value="Exonuclease 1, putative"/>
    <property type="match status" value="1"/>
</dbReference>
<dbReference type="EC" id="3.1.-.-" evidence="9"/>
<evidence type="ECO:0000256" key="5">
    <source>
        <dbReference type="ARBA" id="ARBA00022801"/>
    </source>
</evidence>
<evidence type="ECO:0000256" key="1">
    <source>
        <dbReference type="ARBA" id="ARBA00004123"/>
    </source>
</evidence>
<feature type="domain" description="XPG N-terminal" evidence="12">
    <location>
        <begin position="1"/>
        <end position="99"/>
    </location>
</feature>
<feature type="compositionally biased region" description="Low complexity" evidence="10">
    <location>
        <begin position="588"/>
        <end position="609"/>
    </location>
</feature>
<comment type="similarity">
    <text evidence="9">Belongs to the XPG/RAD2 endonuclease family. EXO1 subfamily.</text>
</comment>
<dbReference type="Pfam" id="PF00752">
    <property type="entry name" value="XPG_N"/>
    <property type="match status" value="1"/>
</dbReference>
<sequence length="752" mass="81519">MGIPGLLPLLADIHEPVHLAQFRGRAIAVDAFAWLHRAAHACAPDLALGRPTTKYLSFCRNRLLLLRQHGITPVVVFDGAPLPLKAGTNADRSARRQDARQRAHALVAAGKHADAEPLFKQCISVTPSMVQNLIMLCEEFDVPHLVAPYEADAQLAYLERSGFVDAVLTEDSDLLVFGARRVLVKLTGDGHATLLDRNRLTADVRQPVSLLRWPTLRFLDWCILGGCDYLPSLPRVGLKTAAKLLQRATGIGAKEYSPSTVLRSVLRIAATEYKPIPADYAARFDMARRTFLHQRVFCPRAQKLVHLRPWNGATETAPDYLGADIDPRTAVAIAVGAVDPVTRVAHRAERPLHRFFRECRRDGAWEVPPLPTAAVPRTYAATTTTCTPSMWFQEFEEELVLQPAPAAARRKVQKSPYFSERGKQEQEQQEEPCAVLVPTVFARPPSPSPPPPPPMRTVIVGTALAFSLAPSSPCRDVPATRHAPVDLGPPSSPCFGVPGAAEWTGGGMDEDESDEDAWSGGMGDGKDEDDGSDPTPVPATTTRFEVRVETKSGTSSQWFPPYNRTSQTTSAARPPAPARAPVYEQVCGPGRAAPPYRTPARTPYRAPAPTQYRAPAPTQYHTPAPAPFHATAPMPCRSAAPTRTPARPPAQGTITSFFARASAAPPPPPTSTPGPARKPFQYASPTLTPAPAPAPVPRGTIATPRAAFPAYSRDRRPTLGDIPPAKRVALDATWPAMDPPPLLQTVSRPSRY</sequence>
<evidence type="ECO:0000313" key="13">
    <source>
        <dbReference type="EMBL" id="KNE69582.1"/>
    </source>
</evidence>
<dbReference type="SMART" id="SM00485">
    <property type="entry name" value="XPGN"/>
    <property type="match status" value="1"/>
</dbReference>
<gene>
    <name evidence="13" type="ORF">AMAG_14139</name>
</gene>
<dbReference type="SUPFAM" id="SSF47807">
    <property type="entry name" value="5' to 3' exonuclease, C-terminal subdomain"/>
    <property type="match status" value="1"/>
</dbReference>
<name>A0A0L0T4C2_ALLM3</name>
<keyword evidence="6 9" id="KW-0460">Magnesium</keyword>
<keyword evidence="9" id="KW-0267">Excision nuclease</keyword>
<dbReference type="InterPro" id="IPR006084">
    <property type="entry name" value="XPG/Rad2"/>
</dbReference>
<evidence type="ECO:0000256" key="4">
    <source>
        <dbReference type="ARBA" id="ARBA00022763"/>
    </source>
</evidence>
<evidence type="ECO:0000259" key="12">
    <source>
        <dbReference type="SMART" id="SM00485"/>
    </source>
</evidence>
<evidence type="ECO:0000259" key="11">
    <source>
        <dbReference type="SMART" id="SM00484"/>
    </source>
</evidence>
<dbReference type="VEuPathDB" id="FungiDB:AMAG_14139"/>
<evidence type="ECO:0000256" key="6">
    <source>
        <dbReference type="ARBA" id="ARBA00022842"/>
    </source>
</evidence>
<dbReference type="Gene3D" id="3.40.50.1010">
    <property type="entry name" value="5'-nuclease"/>
    <property type="match status" value="1"/>
</dbReference>
<dbReference type="GO" id="GO:0035312">
    <property type="term" value="F:5'-3' DNA exonuclease activity"/>
    <property type="evidence" value="ECO:0007669"/>
    <property type="project" value="UniProtKB-UniRule"/>
</dbReference>
<evidence type="ECO:0000256" key="3">
    <source>
        <dbReference type="ARBA" id="ARBA00022723"/>
    </source>
</evidence>
<feature type="compositionally biased region" description="Low complexity" evidence="10">
    <location>
        <begin position="673"/>
        <end position="687"/>
    </location>
</feature>
<evidence type="ECO:0000256" key="2">
    <source>
        <dbReference type="ARBA" id="ARBA00022722"/>
    </source>
</evidence>
<dbReference type="InterPro" id="IPR044752">
    <property type="entry name" value="PIN-like_EXO1"/>
</dbReference>
<comment type="subcellular location">
    <subcellularLocation>
        <location evidence="1 9">Nucleus</location>
    </subcellularLocation>
</comment>
<keyword evidence="9" id="KW-0228">DNA excision</keyword>
<keyword evidence="4 9" id="KW-0227">DNA damage</keyword>
<dbReference type="STRING" id="578462.A0A0L0T4C2"/>
<feature type="compositionally biased region" description="Low complexity" evidence="10">
    <location>
        <begin position="621"/>
        <end position="645"/>
    </location>
</feature>
<accession>A0A0L0T4C2</accession>
<evidence type="ECO:0000256" key="10">
    <source>
        <dbReference type="SAM" id="MobiDB-lite"/>
    </source>
</evidence>
<proteinExistence type="inferred from homology"/>
<dbReference type="GO" id="GO:0006310">
    <property type="term" value="P:DNA recombination"/>
    <property type="evidence" value="ECO:0007669"/>
    <property type="project" value="TreeGrafter"/>
</dbReference>
<comment type="cofactor">
    <cofactor evidence="9">
        <name>Mg(2+)</name>
        <dbReference type="ChEBI" id="CHEBI:18420"/>
    </cofactor>
    <text evidence="9">Binds 2 magnesium ions per subunit. They probably participate in the reaction catalyzed by the enzyme. May bind an additional third magnesium ion after substrate binding.</text>
</comment>
<dbReference type="Gene3D" id="1.10.150.20">
    <property type="entry name" value="5' to 3' exonuclease, C-terminal subdomain"/>
    <property type="match status" value="1"/>
</dbReference>
<keyword evidence="7 9" id="KW-0234">DNA repair</keyword>
<dbReference type="GO" id="GO:0003677">
    <property type="term" value="F:DNA binding"/>
    <property type="evidence" value="ECO:0007669"/>
    <property type="project" value="UniProtKB-UniRule"/>
</dbReference>
<dbReference type="AlphaFoldDB" id="A0A0L0T4C2"/>
<dbReference type="GO" id="GO:0005634">
    <property type="term" value="C:nucleus"/>
    <property type="evidence" value="ECO:0007669"/>
    <property type="project" value="UniProtKB-SubCell"/>
</dbReference>
<dbReference type="PANTHER" id="PTHR11081:SF8">
    <property type="entry name" value="EXONUCLEASE 1"/>
    <property type="match status" value="1"/>
</dbReference>
<dbReference type="SUPFAM" id="SSF88723">
    <property type="entry name" value="PIN domain-like"/>
    <property type="match status" value="1"/>
</dbReference>
<feature type="compositionally biased region" description="Polar residues" evidence="10">
    <location>
        <begin position="551"/>
        <end position="570"/>
    </location>
</feature>
<dbReference type="GO" id="GO:0006298">
    <property type="term" value="P:mismatch repair"/>
    <property type="evidence" value="ECO:0007669"/>
    <property type="project" value="TreeGrafter"/>
</dbReference>
<organism evidence="13 14">
    <name type="scientific">Allomyces macrogynus (strain ATCC 38327)</name>
    <name type="common">Allomyces javanicus var. macrogynus</name>
    <dbReference type="NCBI Taxonomy" id="578462"/>
    <lineage>
        <taxon>Eukaryota</taxon>
        <taxon>Fungi</taxon>
        <taxon>Fungi incertae sedis</taxon>
        <taxon>Blastocladiomycota</taxon>
        <taxon>Blastocladiomycetes</taxon>
        <taxon>Blastocladiales</taxon>
        <taxon>Blastocladiaceae</taxon>
        <taxon>Allomyces</taxon>
    </lineage>
</organism>
<feature type="region of interest" description="Disordered" evidence="10">
    <location>
        <begin position="504"/>
        <end position="752"/>
    </location>
</feature>
<keyword evidence="9" id="KW-0269">Exonuclease</keyword>
<feature type="compositionally biased region" description="Acidic residues" evidence="10">
    <location>
        <begin position="508"/>
        <end position="517"/>
    </location>
</feature>
<dbReference type="InterPro" id="IPR029060">
    <property type="entry name" value="PIN-like_dom_sf"/>
</dbReference>
<dbReference type="OrthoDB" id="26491at2759"/>
<dbReference type="PANTHER" id="PTHR11081">
    <property type="entry name" value="FLAP ENDONUCLEASE FAMILY MEMBER"/>
    <property type="match status" value="1"/>
</dbReference>
<evidence type="ECO:0000313" key="14">
    <source>
        <dbReference type="Proteomes" id="UP000054350"/>
    </source>
</evidence>
<dbReference type="InterPro" id="IPR008918">
    <property type="entry name" value="HhH2"/>
</dbReference>
<dbReference type="Pfam" id="PF00867">
    <property type="entry name" value="XPG_I"/>
    <property type="match status" value="1"/>
</dbReference>
<dbReference type="SMART" id="SM00279">
    <property type="entry name" value="HhH2"/>
    <property type="match status" value="1"/>
</dbReference>